<evidence type="ECO:0000313" key="3">
    <source>
        <dbReference type="Proteomes" id="UP000183971"/>
    </source>
</evidence>
<dbReference type="VEuPathDB" id="FungiDB:FPRO_12365"/>
<comment type="caution">
    <text evidence="2">The sequence shown here is derived from an EMBL/GenBank/DDBJ whole genome shotgun (WGS) entry which is preliminary data.</text>
</comment>
<accession>A0A1L7W8L3</accession>
<dbReference type="Pfam" id="PF06985">
    <property type="entry name" value="HET"/>
    <property type="match status" value="1"/>
</dbReference>
<reference evidence="3" key="1">
    <citation type="journal article" date="2016" name="Genome Biol. Evol.">
        <title>Comparative 'omics' of the Fusarium fujikuroi species complex highlights differences in genetic potential and metabolite synthesis.</title>
        <authorList>
            <person name="Niehaus E.-M."/>
            <person name="Muensterkoetter M."/>
            <person name="Proctor R.H."/>
            <person name="Brown D.W."/>
            <person name="Sharon A."/>
            <person name="Idan Y."/>
            <person name="Oren-Young L."/>
            <person name="Sieber C.M."/>
            <person name="Novak O."/>
            <person name="Pencik A."/>
            <person name="Tarkowska D."/>
            <person name="Hromadova K."/>
            <person name="Freeman S."/>
            <person name="Maymon M."/>
            <person name="Elazar M."/>
            <person name="Youssef S.A."/>
            <person name="El-Shabrawy E.S.M."/>
            <person name="Shalaby A.B.A."/>
            <person name="Houterman P."/>
            <person name="Brock N.L."/>
            <person name="Burkhardt I."/>
            <person name="Tsavkelova E.A."/>
            <person name="Dickschat J.S."/>
            <person name="Galuszka P."/>
            <person name="Gueldener U."/>
            <person name="Tudzynski B."/>
        </authorList>
    </citation>
    <scope>NUCLEOTIDE SEQUENCE [LARGE SCALE GENOMIC DNA]</scope>
    <source>
        <strain evidence="3">ET1</strain>
    </source>
</reference>
<keyword evidence="3" id="KW-1185">Reference proteome</keyword>
<proteinExistence type="predicted"/>
<dbReference type="AlphaFoldDB" id="A0A1L7W8L3"/>
<protein>
    <submittedName>
        <fullName evidence="2">Related to tol protein</fullName>
    </submittedName>
</protein>
<evidence type="ECO:0000259" key="1">
    <source>
        <dbReference type="Pfam" id="PF06985"/>
    </source>
</evidence>
<organism evidence="2 3">
    <name type="scientific">Fusarium proliferatum (strain ET1)</name>
    <name type="common">Orchid endophyte fungus</name>
    <dbReference type="NCBI Taxonomy" id="1227346"/>
    <lineage>
        <taxon>Eukaryota</taxon>
        <taxon>Fungi</taxon>
        <taxon>Dikarya</taxon>
        <taxon>Ascomycota</taxon>
        <taxon>Pezizomycotina</taxon>
        <taxon>Sordariomycetes</taxon>
        <taxon>Hypocreomycetidae</taxon>
        <taxon>Hypocreales</taxon>
        <taxon>Nectriaceae</taxon>
        <taxon>Fusarium</taxon>
        <taxon>Fusarium fujikuroi species complex</taxon>
    </lineage>
</organism>
<dbReference type="PANTHER" id="PTHR33112:SF12">
    <property type="entry name" value="HETEROKARYON INCOMPATIBILITY DOMAIN-CONTAINING PROTEIN"/>
    <property type="match status" value="1"/>
</dbReference>
<dbReference type="GeneID" id="42057230"/>
<feature type="domain" description="Heterokaryon incompatibility" evidence="1">
    <location>
        <begin position="301"/>
        <end position="376"/>
    </location>
</feature>
<dbReference type="Proteomes" id="UP000183971">
    <property type="component" value="Unassembled WGS sequence"/>
</dbReference>
<dbReference type="PANTHER" id="PTHR33112">
    <property type="entry name" value="DOMAIN PROTEIN, PUTATIVE-RELATED"/>
    <property type="match status" value="1"/>
</dbReference>
<evidence type="ECO:0000313" key="2">
    <source>
        <dbReference type="EMBL" id="CZR48924.1"/>
    </source>
</evidence>
<dbReference type="InterPro" id="IPR010730">
    <property type="entry name" value="HET"/>
</dbReference>
<sequence>MSFSSLCNICRDVDFHGLFTGRDYANYPNGFNPYRADLDSQKQVPRTWGRIRMHVRCCTFCMLTFHQIRTFRMMTRTSNRLNVPDPFPDARENEMVITAVEIGTGMFDGEFTQCIGFHNGTYRHPNHGSLMIRGLQLCSPKRSPKAAWEHARQVKEQAESSSGLEANKKLNIKFKSCFGGRLVGADIDFKLCKTWLGLCNEQHEECREYKPVGTMTRPNRLIDVQSNCIVSGSSSLDDYAALSYVWGGGIPGTQLTTSNEQELQQTGSLSAPVLSSNRSALPVGRSIVHPPKAGPGSVDPEIHHMASIYSGATCTLVALSGTSFCDPLPGVQPGTRQPETQHKASIRGLSIMTCYPSLFTEIESSVWFSRGWTFQEAAFSRRIFFFMTSQTFFLCRETMYCEESVWEVLDGSSTAASANTETTEAGRVKDLMLLRSNGSYPEGGYYRIVEEYTKRTLGHPEDILNAWAAAVQWMEEDKKWGSTCSFGLPLDQFGFGLGWQPLHGHDPHPDHQRTDFPSWSWSSFQGPVEWCIASPLASQNPILEFKTSATHITVSKTPDGRIGLPNFDMIGKDGYSIGSLQCDPGWRAEQSDKLEFIVFATAKLTDPEPPQYSGYAAGCGTSRYNAKMSGRLFSDQYSYDAAVSRWQDLCSKERFVVDLMCISREDDGLAKRVQVFHGISLDQWLSLDPKEVSVRLG</sequence>
<dbReference type="RefSeq" id="XP_031089441.1">
    <property type="nucleotide sequence ID" value="XM_031224154.1"/>
</dbReference>
<gene>
    <name evidence="2" type="ORF">FPRO_12365</name>
</gene>
<name>A0A1L7W8L3_FUSPR</name>
<dbReference type="EMBL" id="FJOF01000015">
    <property type="protein sequence ID" value="CZR48924.1"/>
    <property type="molecule type" value="Genomic_DNA"/>
</dbReference>